<sequence length="239" mass="26757">MNNTLLILLVLMCQISFGQIKEIEIHGKINADSSSVEAVNIVNSRTSKSTVSDKNGAFSLFVKEGDLLVFSAVNLVTLRRRINAQDLVADVVKVQMALKNIPLKEVIINENSHITAENLGIIPYGQKKYTAAERKMYTATSGGGIDGLLNTISGRKKMLKKEIVVEGKETALHRLEYLFEDEYYVEELNIPQDYIRGFQYYCVEDNGFVAALAAKNKTLTKFLITTLALKYNKIIKDEN</sequence>
<dbReference type="AlphaFoldDB" id="A0A1M5MXS3"/>
<dbReference type="OrthoDB" id="1427655at2"/>
<evidence type="ECO:0000313" key="2">
    <source>
        <dbReference type="EMBL" id="SHG82015.1"/>
    </source>
</evidence>
<dbReference type="EMBL" id="FQWO01000004">
    <property type="protein sequence ID" value="SHG82015.1"/>
    <property type="molecule type" value="Genomic_DNA"/>
</dbReference>
<organism evidence="2 3">
    <name type="scientific">Flavobacterium granuli</name>
    <dbReference type="NCBI Taxonomy" id="280093"/>
    <lineage>
        <taxon>Bacteria</taxon>
        <taxon>Pseudomonadati</taxon>
        <taxon>Bacteroidota</taxon>
        <taxon>Flavobacteriia</taxon>
        <taxon>Flavobacteriales</taxon>
        <taxon>Flavobacteriaceae</taxon>
        <taxon>Flavobacterium</taxon>
    </lineage>
</organism>
<dbReference type="STRING" id="280093.SAMN05443373_104201"/>
<accession>A0A1M5MXS3</accession>
<proteinExistence type="predicted"/>
<protein>
    <submittedName>
        <fullName evidence="2">CarboxypepD_reg-like domain-containing protein</fullName>
    </submittedName>
    <submittedName>
        <fullName evidence="1">Carboxypeptidase-like protein</fullName>
    </submittedName>
</protein>
<evidence type="ECO:0000313" key="1">
    <source>
        <dbReference type="EMBL" id="PRZ25118.1"/>
    </source>
</evidence>
<evidence type="ECO:0000313" key="4">
    <source>
        <dbReference type="Proteomes" id="UP000237771"/>
    </source>
</evidence>
<dbReference type="Proteomes" id="UP000237771">
    <property type="component" value="Unassembled WGS sequence"/>
</dbReference>
<gene>
    <name evidence="1" type="ORF">BC624_103201</name>
    <name evidence="2" type="ORF">SAMN05443373_104201</name>
</gene>
<name>A0A1M5MXS3_9FLAO</name>
<dbReference type="Proteomes" id="UP000184384">
    <property type="component" value="Unassembled WGS sequence"/>
</dbReference>
<dbReference type="EMBL" id="PVUB01000003">
    <property type="protein sequence ID" value="PRZ25118.1"/>
    <property type="molecule type" value="Genomic_DNA"/>
</dbReference>
<evidence type="ECO:0000313" key="3">
    <source>
        <dbReference type="Proteomes" id="UP000184384"/>
    </source>
</evidence>
<reference evidence="2" key="2">
    <citation type="submission" date="2016-11" db="EMBL/GenBank/DDBJ databases">
        <authorList>
            <person name="Jaros S."/>
            <person name="Januszkiewicz K."/>
            <person name="Wedrychowicz H."/>
        </authorList>
    </citation>
    <scope>NUCLEOTIDE SEQUENCE [LARGE SCALE GENOMIC DNA]</scope>
    <source>
        <strain evidence="2">DSM 19729</strain>
    </source>
</reference>
<keyword evidence="4" id="KW-1185">Reference proteome</keyword>
<dbReference type="SUPFAM" id="SSF49464">
    <property type="entry name" value="Carboxypeptidase regulatory domain-like"/>
    <property type="match status" value="1"/>
</dbReference>
<dbReference type="InterPro" id="IPR008969">
    <property type="entry name" value="CarboxyPept-like_regulatory"/>
</dbReference>
<reference evidence="3" key="1">
    <citation type="submission" date="2016-11" db="EMBL/GenBank/DDBJ databases">
        <authorList>
            <person name="Varghese N."/>
            <person name="Submissions S."/>
        </authorList>
    </citation>
    <scope>NUCLEOTIDE SEQUENCE [LARGE SCALE GENOMIC DNA]</scope>
    <source>
        <strain evidence="3">DSM 19729</strain>
    </source>
</reference>
<dbReference type="RefSeq" id="WP_072942536.1">
    <property type="nucleotide sequence ID" value="NZ_FQWO01000004.1"/>
</dbReference>
<reference evidence="1 4" key="3">
    <citation type="submission" date="2018-03" db="EMBL/GenBank/DDBJ databases">
        <title>Genomic Encyclopedia of Archaeal and Bacterial Type Strains, Phase II (KMG-II): from individual species to whole genera.</title>
        <authorList>
            <person name="Goeker M."/>
        </authorList>
    </citation>
    <scope>NUCLEOTIDE SEQUENCE [LARGE SCALE GENOMIC DNA]</scope>
    <source>
        <strain evidence="1 4">DSM 17797</strain>
    </source>
</reference>